<comment type="caution">
    <text evidence="7">The sequence shown here is derived from an EMBL/GenBank/DDBJ whole genome shotgun (WGS) entry which is preliminary data.</text>
</comment>
<dbReference type="Pfam" id="PF08540">
    <property type="entry name" value="HMG_CoA_synt_C"/>
    <property type="match status" value="1"/>
</dbReference>
<evidence type="ECO:0000256" key="4">
    <source>
        <dbReference type="PIRSR" id="PIRSR611554-2"/>
    </source>
</evidence>
<feature type="domain" description="Hydroxymethylglutaryl-coenzyme A synthase N-terminal" evidence="5">
    <location>
        <begin position="6"/>
        <end position="167"/>
    </location>
</feature>
<name>A0A498C0Q4_9MICO</name>
<dbReference type="GO" id="GO:0004421">
    <property type="term" value="F:hydroxymethylglutaryl-CoA synthase activity"/>
    <property type="evidence" value="ECO:0007669"/>
    <property type="project" value="InterPro"/>
</dbReference>
<organism evidence="7 8">
    <name type="scientific">Microbacterium telephonicum</name>
    <dbReference type="NCBI Taxonomy" id="1714841"/>
    <lineage>
        <taxon>Bacteria</taxon>
        <taxon>Bacillati</taxon>
        <taxon>Actinomycetota</taxon>
        <taxon>Actinomycetes</taxon>
        <taxon>Micrococcales</taxon>
        <taxon>Microbacteriaceae</taxon>
        <taxon>Microbacterium</taxon>
    </lineage>
</organism>
<proteinExistence type="inferred from homology"/>
<reference evidence="7 8" key="1">
    <citation type="journal article" date="2015" name="Stand. Genomic Sci.">
        <title>Genomic Encyclopedia of Bacterial and Archaeal Type Strains, Phase III: the genomes of soil and plant-associated and newly described type strains.</title>
        <authorList>
            <person name="Whitman W.B."/>
            <person name="Woyke T."/>
            <person name="Klenk H.P."/>
            <person name="Zhou Y."/>
            <person name="Lilburn T.G."/>
            <person name="Beck B.J."/>
            <person name="De Vos P."/>
            <person name="Vandamme P."/>
            <person name="Eisen J.A."/>
            <person name="Garrity G."/>
            <person name="Hugenholtz P."/>
            <person name="Kyrpides N.C."/>
        </authorList>
    </citation>
    <scope>NUCLEOTIDE SEQUENCE [LARGE SCALE GENOMIC DNA]</scope>
    <source>
        <strain evidence="7 8">S2T63</strain>
    </source>
</reference>
<feature type="active site" description="Acyl-thioester intermediate" evidence="3">
    <location>
        <position position="113"/>
    </location>
</feature>
<dbReference type="Proteomes" id="UP000273158">
    <property type="component" value="Unassembled WGS sequence"/>
</dbReference>
<evidence type="ECO:0000259" key="6">
    <source>
        <dbReference type="Pfam" id="PF08540"/>
    </source>
</evidence>
<accession>A0A498C0Q4</accession>
<dbReference type="NCBIfam" id="TIGR01835">
    <property type="entry name" value="HMG-CoA-S_prok"/>
    <property type="match status" value="1"/>
</dbReference>
<keyword evidence="8" id="KW-1185">Reference proteome</keyword>
<dbReference type="PANTHER" id="PTHR43323:SF2">
    <property type="entry name" value="HYDROXYMETHYLGLUTARYL-COA SYNTHASE"/>
    <property type="match status" value="1"/>
</dbReference>
<dbReference type="InterPro" id="IPR013528">
    <property type="entry name" value="HMG_CoA_synth_N"/>
</dbReference>
<sequence length="385" mass="40681">MSVAYGIHDLSVATGSRVLALDLLAEYSGIDPDKFRLGLGQERLSVLAPDEDIVTMAAAAALPIIERHGSDDIRAVLFATESGIDQSKSAAVFVHELLGLPRTCRVVEFKQACYGGTAALQAALGMVAREPGSRVLVIASDVARYALDSAAEATQGAAAVALLVSADPALVAVEPAAGVWTADIDDFWRPNDSDTALVDGRLSVDTYLAAVVGSWDDYRARGGVDVADIDLFCHHQPYTRMAHKALRALAAHTGTEIDEARVAPSTVYNRQIGNSYTASLFLSLAAVLDGDDDLTGRRVGLYSYGSGATGEFLAVSVQPGYRAHTRAAATLAALAARTPIDIATYRSLHAGATHRSAVDTEIAPASDGPFRFRGITGRARHYERV</sequence>
<keyword evidence="2" id="KW-0808">Transferase</keyword>
<feature type="binding site" evidence="4">
    <location>
        <position position="274"/>
    </location>
    <ligand>
        <name>(3S)-3-hydroxy-3-methylglutaryl-CoA</name>
        <dbReference type="ChEBI" id="CHEBI:43074"/>
    </ligand>
</feature>
<feature type="binding site" evidence="4">
    <location>
        <position position="31"/>
    </location>
    <ligand>
        <name>(3S)-3-hydroxy-3-methylglutaryl-CoA</name>
        <dbReference type="ChEBI" id="CHEBI:43074"/>
    </ligand>
</feature>
<gene>
    <name evidence="7" type="ORF">C7474_1327</name>
</gene>
<dbReference type="Gene3D" id="3.40.47.10">
    <property type="match status" value="2"/>
</dbReference>
<protein>
    <submittedName>
        <fullName evidence="7">Hydroxymethylglutaryl-CoA synthase</fullName>
    </submittedName>
</protein>
<dbReference type="RefSeq" id="WP_121058216.1">
    <property type="nucleotide sequence ID" value="NZ_RCDB01000002.1"/>
</dbReference>
<dbReference type="EMBL" id="RCDB01000002">
    <property type="protein sequence ID" value="RLK49192.1"/>
    <property type="molecule type" value="Genomic_DNA"/>
</dbReference>
<dbReference type="CDD" id="cd00827">
    <property type="entry name" value="init_cond_enzymes"/>
    <property type="match status" value="1"/>
</dbReference>
<dbReference type="InterPro" id="IPR016039">
    <property type="entry name" value="Thiolase-like"/>
</dbReference>
<dbReference type="SUPFAM" id="SSF53901">
    <property type="entry name" value="Thiolase-like"/>
    <property type="match status" value="2"/>
</dbReference>
<dbReference type="Pfam" id="PF01154">
    <property type="entry name" value="HMG_CoA_synt_N"/>
    <property type="match status" value="1"/>
</dbReference>
<dbReference type="OrthoDB" id="9769523at2"/>
<feature type="binding site" evidence="4">
    <location>
        <position position="145"/>
    </location>
    <ligand>
        <name>(3S)-3-hydroxy-3-methylglutaryl-CoA</name>
        <dbReference type="ChEBI" id="CHEBI:43074"/>
    </ligand>
</feature>
<evidence type="ECO:0000313" key="8">
    <source>
        <dbReference type="Proteomes" id="UP000273158"/>
    </source>
</evidence>
<dbReference type="InterPro" id="IPR013746">
    <property type="entry name" value="HMG_CoA_synt_C_dom"/>
</dbReference>
<dbReference type="GO" id="GO:0006084">
    <property type="term" value="P:acetyl-CoA metabolic process"/>
    <property type="evidence" value="ECO:0007669"/>
    <property type="project" value="InterPro"/>
</dbReference>
<feature type="active site" description="Proton donor/acceptor" evidence="3">
    <location>
        <position position="235"/>
    </location>
</feature>
<evidence type="ECO:0000256" key="1">
    <source>
        <dbReference type="ARBA" id="ARBA00007061"/>
    </source>
</evidence>
<feature type="binding site" evidence="4">
    <location>
        <position position="244"/>
    </location>
    <ligand>
        <name>(3S)-3-hydroxy-3-methylglutaryl-CoA</name>
        <dbReference type="ChEBI" id="CHEBI:43074"/>
    </ligand>
</feature>
<evidence type="ECO:0000259" key="5">
    <source>
        <dbReference type="Pfam" id="PF01154"/>
    </source>
</evidence>
<comment type="similarity">
    <text evidence="1">Belongs to the thiolase-like superfamily. HMG-CoA synthase family.</text>
</comment>
<feature type="active site" description="Proton donor/acceptor" evidence="3">
    <location>
        <position position="81"/>
    </location>
</feature>
<evidence type="ECO:0000256" key="2">
    <source>
        <dbReference type="ARBA" id="ARBA00022679"/>
    </source>
</evidence>
<evidence type="ECO:0000256" key="3">
    <source>
        <dbReference type="PIRSR" id="PIRSR611554-1"/>
    </source>
</evidence>
<dbReference type="InterPro" id="IPR011554">
    <property type="entry name" value="HMG_CoA_synthase_prok"/>
</dbReference>
<evidence type="ECO:0000313" key="7">
    <source>
        <dbReference type="EMBL" id="RLK49192.1"/>
    </source>
</evidence>
<dbReference type="PANTHER" id="PTHR43323">
    <property type="entry name" value="3-HYDROXY-3-METHYLGLUTARYL COENZYME A SYNTHASE"/>
    <property type="match status" value="1"/>
</dbReference>
<feature type="domain" description="Hydroxymethylglutaryl-coenzyme A synthase C-terminal" evidence="6">
    <location>
        <begin position="247"/>
        <end position="320"/>
    </location>
</feature>
<dbReference type="AlphaFoldDB" id="A0A498C0Q4"/>